<sequence length="658" mass="71186">MEDSDYFAQFPEKGEDEAVTKPVPDMLKPSPQCPVILQPELDLETADDIPSSPLPANLDLPLADGTLSSATVSLGKQSPHVFSTSTTQANEVLSKPVASEANQLTTEPEPSQELDCELLKLDCEIPKLDSELEEHVPPLLHVSIAEASDGMKEEKGGTFQEEPKDSSPPTPMHVPSPLISNMDTVSDGEKEKEEDSSPSTHLHILTPPHVSIAEASDDKNEEKGGGTSQEEPKDSSFSTPLSSSPTPLHSSMTEASDVDEEEKEEEEGGAFTLEHTEPHSELDPPHTEIQANMPSSLEDVLYQSVLSATPNVVVRKLVEEEDDVEEVENEVPEQGSKVEEDPRQEAEKDAEEENEKSFRIQEPSTSSSSRLEHPSDFTHCKLSRAEEGSKSQIKVSSEASPSLPEESDDKQLTSMDDGMAREDGVLMLEAVGPKLESFQAGGEVGVVVDVVATCPWHPPMVTVTHVGPTGEDRMTQSLASHTAEPPNDVSQTSPPVSHQRFKRGMAAGLSELTAVLSEDSGRSKQQDDITAREHTSPGLESQTLLGVQRKTIYFAVTENISESSVTMTQDGTSSSDEEDATTTDKEEETFQVSSETGLPSRSSEAQITKPLTPQAELTLDRTLIPSIVFLSVAIGLVVGLHEPSTFLFMGLFLVSLCF</sequence>
<protein>
    <submittedName>
        <fullName evidence="3">Uncharacterized protein isoform X2</fullName>
    </submittedName>
</protein>
<feature type="region of interest" description="Disordered" evidence="1">
    <location>
        <begin position="130"/>
        <end position="295"/>
    </location>
</feature>
<proteinExistence type="predicted"/>
<dbReference type="RefSeq" id="XP_014001939.1">
    <property type="nucleotide sequence ID" value="XM_014146464.2"/>
</dbReference>
<evidence type="ECO:0000313" key="2">
    <source>
        <dbReference type="Proteomes" id="UP001652741"/>
    </source>
</evidence>
<evidence type="ECO:0000256" key="1">
    <source>
        <dbReference type="SAM" id="MobiDB-lite"/>
    </source>
</evidence>
<feature type="region of interest" description="Disordered" evidence="1">
    <location>
        <begin position="563"/>
        <end position="606"/>
    </location>
</feature>
<feature type="compositionally biased region" description="Polar residues" evidence="1">
    <location>
        <begin position="590"/>
        <end position="606"/>
    </location>
</feature>
<reference evidence="3" key="1">
    <citation type="submission" date="2025-08" db="UniProtKB">
        <authorList>
            <consortium name="RefSeq"/>
        </authorList>
    </citation>
    <scope>IDENTIFICATION</scope>
</reference>
<feature type="compositionally biased region" description="Polar residues" evidence="1">
    <location>
        <begin position="100"/>
        <end position="109"/>
    </location>
</feature>
<organism evidence="2 3">
    <name type="scientific">Salmo salar</name>
    <name type="common">Atlantic salmon</name>
    <dbReference type="NCBI Taxonomy" id="8030"/>
    <lineage>
        <taxon>Eukaryota</taxon>
        <taxon>Metazoa</taxon>
        <taxon>Chordata</taxon>
        <taxon>Craniata</taxon>
        <taxon>Vertebrata</taxon>
        <taxon>Euteleostomi</taxon>
        <taxon>Actinopterygii</taxon>
        <taxon>Neopterygii</taxon>
        <taxon>Teleostei</taxon>
        <taxon>Protacanthopterygii</taxon>
        <taxon>Salmoniformes</taxon>
        <taxon>Salmonidae</taxon>
        <taxon>Salmoninae</taxon>
        <taxon>Salmo</taxon>
    </lineage>
</organism>
<feature type="region of interest" description="Disordered" evidence="1">
    <location>
        <begin position="1"/>
        <end position="32"/>
    </location>
</feature>
<feature type="compositionally biased region" description="Basic and acidic residues" evidence="1">
    <location>
        <begin position="336"/>
        <end position="347"/>
    </location>
</feature>
<feature type="compositionally biased region" description="Basic and acidic residues" evidence="1">
    <location>
        <begin position="519"/>
        <end position="535"/>
    </location>
</feature>
<name>A0A1S3MFU6_SALSA</name>
<feature type="compositionally biased region" description="Basic and acidic residues" evidence="1">
    <location>
        <begin position="216"/>
        <end position="234"/>
    </location>
</feature>
<keyword evidence="2" id="KW-1185">Reference proteome</keyword>
<evidence type="ECO:0000313" key="3">
    <source>
        <dbReference type="RefSeq" id="XP_014001939.1"/>
    </source>
</evidence>
<dbReference type="AlphaFoldDB" id="A0A1S3MFU6"/>
<feature type="region of interest" description="Disordered" evidence="1">
    <location>
        <begin position="475"/>
        <end position="498"/>
    </location>
</feature>
<accession>A0A1S3MFU6</accession>
<gene>
    <name evidence="3" type="primary">LOC106572379</name>
</gene>
<feature type="compositionally biased region" description="Low complexity" evidence="1">
    <location>
        <begin position="235"/>
        <end position="251"/>
    </location>
</feature>
<feature type="compositionally biased region" description="Basic and acidic residues" evidence="1">
    <location>
        <begin position="274"/>
        <end position="286"/>
    </location>
</feature>
<feature type="compositionally biased region" description="Acidic residues" evidence="1">
    <location>
        <begin position="320"/>
        <end position="331"/>
    </location>
</feature>
<dbReference type="Proteomes" id="UP001652741">
    <property type="component" value="Chromosome ssa15"/>
</dbReference>
<feature type="region of interest" description="Disordered" evidence="1">
    <location>
        <begin position="320"/>
        <end position="415"/>
    </location>
</feature>
<dbReference type="GeneID" id="106572379"/>
<feature type="compositionally biased region" description="Acidic residues" evidence="1">
    <location>
        <begin position="575"/>
        <end position="589"/>
    </location>
</feature>
<feature type="region of interest" description="Disordered" evidence="1">
    <location>
        <begin position="516"/>
        <end position="542"/>
    </location>
</feature>
<feature type="compositionally biased region" description="Basic and acidic residues" evidence="1">
    <location>
        <begin position="149"/>
        <end position="165"/>
    </location>
</feature>
<feature type="region of interest" description="Disordered" evidence="1">
    <location>
        <begin position="86"/>
        <end position="112"/>
    </location>
</feature>
<feature type="compositionally biased region" description="Acidic residues" evidence="1">
    <location>
        <begin position="256"/>
        <end position="268"/>
    </location>
</feature>
<feature type="compositionally biased region" description="Basic and acidic residues" evidence="1">
    <location>
        <begin position="370"/>
        <end position="389"/>
    </location>
</feature>